<evidence type="ECO:0000313" key="4">
    <source>
        <dbReference type="EMBL" id="EOT72039.1"/>
    </source>
</evidence>
<reference evidence="3 5" key="1">
    <citation type="submission" date="2013-02" db="EMBL/GenBank/DDBJ databases">
        <title>The Genome Sequence of Enterococcus moraviensis BAA-383.</title>
        <authorList>
            <consortium name="The Broad Institute Genome Sequencing Platform"/>
            <consortium name="The Broad Institute Genome Sequencing Center for Infectious Disease"/>
            <person name="Earl A.M."/>
            <person name="Gilmore M.S."/>
            <person name="Lebreton F."/>
            <person name="Walker B."/>
            <person name="Young S.K."/>
            <person name="Zeng Q."/>
            <person name="Gargeya S."/>
            <person name="Fitzgerald M."/>
            <person name="Haas B."/>
            <person name="Abouelleil A."/>
            <person name="Alvarado L."/>
            <person name="Arachchi H.M."/>
            <person name="Berlin A.M."/>
            <person name="Chapman S.B."/>
            <person name="Dewar J."/>
            <person name="Goldberg J."/>
            <person name="Griggs A."/>
            <person name="Gujja S."/>
            <person name="Hansen M."/>
            <person name="Howarth C."/>
            <person name="Imamovic A."/>
            <person name="Larimer J."/>
            <person name="McCowan C."/>
            <person name="Murphy C."/>
            <person name="Neiman D."/>
            <person name="Pearson M."/>
            <person name="Priest M."/>
            <person name="Roberts A."/>
            <person name="Saif S."/>
            <person name="Shea T."/>
            <person name="Sisk P."/>
            <person name="Sykes S."/>
            <person name="Wortman J."/>
            <person name="Nusbaum C."/>
            <person name="Birren B."/>
        </authorList>
    </citation>
    <scope>NUCLEOTIDE SEQUENCE [LARGE SCALE GENOMIC DNA]</scope>
    <source>
        <strain evidence="3 5">ATCC BAA-383</strain>
    </source>
</reference>
<reference evidence="4 6" key="2">
    <citation type="submission" date="2013-03" db="EMBL/GenBank/DDBJ databases">
        <title>The Genome Sequence of Enterococcus moraviensis BAA-383 (PacBio/Illumina hybrid assembly).</title>
        <authorList>
            <consortium name="The Broad Institute Genomics Platform"/>
            <consortium name="The Broad Institute Genome Sequencing Center for Infectious Disease"/>
            <person name="Earl A."/>
            <person name="Russ C."/>
            <person name="Gilmore M."/>
            <person name="Surin D."/>
            <person name="Walker B."/>
            <person name="Young S."/>
            <person name="Zeng Q."/>
            <person name="Gargeya S."/>
            <person name="Fitzgerald M."/>
            <person name="Haas B."/>
            <person name="Abouelleil A."/>
            <person name="Allen A.W."/>
            <person name="Alvarado L."/>
            <person name="Arachchi H.M."/>
            <person name="Berlin A.M."/>
            <person name="Chapman S.B."/>
            <person name="Gainer-Dewar J."/>
            <person name="Goldberg J."/>
            <person name="Griggs A."/>
            <person name="Gujja S."/>
            <person name="Hansen M."/>
            <person name="Howarth C."/>
            <person name="Imamovic A."/>
            <person name="Ireland A."/>
            <person name="Larimer J."/>
            <person name="McCowan C."/>
            <person name="Murphy C."/>
            <person name="Pearson M."/>
            <person name="Poon T.W."/>
            <person name="Priest M."/>
            <person name="Roberts A."/>
            <person name="Saif S."/>
            <person name="Shea T."/>
            <person name="Sisk P."/>
            <person name="Sykes S."/>
            <person name="Wortman J."/>
            <person name="Nusbaum C."/>
            <person name="Birren B."/>
        </authorList>
    </citation>
    <scope>NUCLEOTIDE SEQUENCE [LARGE SCALE GENOMIC DNA]</scope>
    <source>
        <strain evidence="4 6">ATCC BAA-383</strain>
    </source>
</reference>
<accession>R2T152</accession>
<dbReference type="Proteomes" id="UP000014157">
    <property type="component" value="Unassembled WGS sequence"/>
</dbReference>
<evidence type="ECO:0000259" key="2">
    <source>
        <dbReference type="PROSITE" id="PS51756"/>
    </source>
</evidence>
<gene>
    <name evidence="4" type="ORF">I586_01847</name>
    <name evidence="3" type="ORF">UAY_02054</name>
</gene>
<dbReference type="InterPro" id="IPR006829">
    <property type="entry name" value="LXG_dom"/>
</dbReference>
<dbReference type="RefSeq" id="WP_010765424.1">
    <property type="nucleotide sequence ID" value="NZ_ASWB01000002.1"/>
</dbReference>
<dbReference type="AlphaFoldDB" id="R2T152"/>
<name>R2T152_9ENTE</name>
<comment type="caution">
    <text evidence="3">The sequence shown here is derived from an EMBL/GenBank/DDBJ whole genome shotgun (WGS) entry which is preliminary data.</text>
</comment>
<evidence type="ECO:0000256" key="1">
    <source>
        <dbReference type="ARBA" id="ARBA00034117"/>
    </source>
</evidence>
<evidence type="ECO:0000313" key="5">
    <source>
        <dbReference type="Proteomes" id="UP000013781"/>
    </source>
</evidence>
<dbReference type="PROSITE" id="PS51756">
    <property type="entry name" value="LXG"/>
    <property type="match status" value="1"/>
</dbReference>
<evidence type="ECO:0000313" key="3">
    <source>
        <dbReference type="EMBL" id="EOH98786.1"/>
    </source>
</evidence>
<dbReference type="PANTHER" id="PTHR34976:SF1">
    <property type="entry name" value="TOXIN BC_0920"/>
    <property type="match status" value="1"/>
</dbReference>
<dbReference type="eggNOG" id="COG5444">
    <property type="taxonomic scope" value="Bacteria"/>
</dbReference>
<dbReference type="EMBL" id="AJAS01000016">
    <property type="protein sequence ID" value="EOH98786.1"/>
    <property type="molecule type" value="Genomic_DNA"/>
</dbReference>
<sequence length="433" mass="48444">MGLKFYVSEAQARSSQASQLTNQANQAITSLQASIQLFLSAPLSSKAYDSAKSYFMVAYTPLCQSAIMTGEALESAHKKFLSEYQGTVSGIDTDEDLILEEINQFEQLKQRIDHQMSTAKTPRPDLERRYINACESIDKRREKLEKFHAYDDQSASFFSDYEASQQEFNTGLAQVANSKAWNPATGTFDLKRLDMIWAKPIHTRWKQREKMKQQVKDARVKQAIGQLDGYEIVKNELGHWYLMKNGKIVSPDKYPELYAQLEICKDSLNEDQYRIQQIKIMRNEMPLAPGFGGILGNLGKAGKIADAIKKGTGVLKAGQSISDIINNAPSISLSGSSTDEVEIEIPKNVQRKIKKLSPEQKKALDDALDKLKKGELDGSGLNDHALGHNRSGERAIDLKGVGKGRGQGRITYERDSNGNIKITDITTKHDYKK</sequence>
<dbReference type="PATRIC" id="fig|1158609.3.peg.2006"/>
<protein>
    <recommendedName>
        <fullName evidence="2">LXG domain-containing protein</fullName>
    </recommendedName>
</protein>
<feature type="domain" description="LXG" evidence="2">
    <location>
        <begin position="1"/>
        <end position="218"/>
    </location>
</feature>
<comment type="similarity">
    <text evidence="1">In the N-terminal section; belongs to the LXG family.</text>
</comment>
<keyword evidence="6" id="KW-1185">Reference proteome</keyword>
<dbReference type="EMBL" id="ASWB01000002">
    <property type="protein sequence ID" value="EOT72039.1"/>
    <property type="molecule type" value="Genomic_DNA"/>
</dbReference>
<dbReference type="HOGENOM" id="CLU_632731_0_0_9"/>
<evidence type="ECO:0000313" key="6">
    <source>
        <dbReference type="Proteomes" id="UP000014157"/>
    </source>
</evidence>
<proteinExistence type="inferred from homology"/>
<dbReference type="PANTHER" id="PTHR34976">
    <property type="entry name" value="RIBONUCLEASE YQCG-RELATED"/>
    <property type="match status" value="1"/>
</dbReference>
<dbReference type="Proteomes" id="UP000013781">
    <property type="component" value="Unassembled WGS sequence"/>
</dbReference>
<dbReference type="OrthoDB" id="2195096at2"/>
<organism evidence="3 5">
    <name type="scientific">Enterococcus moraviensis ATCC BAA-383</name>
    <dbReference type="NCBI Taxonomy" id="1158609"/>
    <lineage>
        <taxon>Bacteria</taxon>
        <taxon>Bacillati</taxon>
        <taxon>Bacillota</taxon>
        <taxon>Bacilli</taxon>
        <taxon>Lactobacillales</taxon>
        <taxon>Enterococcaceae</taxon>
        <taxon>Enterococcus</taxon>
    </lineage>
</organism>
<dbReference type="STRING" id="155617.RV09_GL002270"/>
<dbReference type="InterPro" id="IPR051768">
    <property type="entry name" value="Bact_secretion_toxin"/>
</dbReference>